<dbReference type="AlphaFoldDB" id="A0AAV7VG42"/>
<protein>
    <submittedName>
        <fullName evidence="1">Uncharacterized protein</fullName>
    </submittedName>
</protein>
<name>A0AAV7VG42_PLEWA</name>
<comment type="caution">
    <text evidence="1">The sequence shown here is derived from an EMBL/GenBank/DDBJ whole genome shotgun (WGS) entry which is preliminary data.</text>
</comment>
<dbReference type="EMBL" id="JANPWB010000003">
    <property type="protein sequence ID" value="KAJ1198984.1"/>
    <property type="molecule type" value="Genomic_DNA"/>
</dbReference>
<proteinExistence type="predicted"/>
<sequence>MGPAGTGCLQLSGAPPCLGRRRAAAETREPLVPLRDQRLKRGRQEVVLGLVPALLEEHGSCLDFSAPVASSAVQGPLHLEFF</sequence>
<evidence type="ECO:0000313" key="1">
    <source>
        <dbReference type="EMBL" id="KAJ1198984.1"/>
    </source>
</evidence>
<organism evidence="1 2">
    <name type="scientific">Pleurodeles waltl</name>
    <name type="common">Iberian ribbed newt</name>
    <dbReference type="NCBI Taxonomy" id="8319"/>
    <lineage>
        <taxon>Eukaryota</taxon>
        <taxon>Metazoa</taxon>
        <taxon>Chordata</taxon>
        <taxon>Craniata</taxon>
        <taxon>Vertebrata</taxon>
        <taxon>Euteleostomi</taxon>
        <taxon>Amphibia</taxon>
        <taxon>Batrachia</taxon>
        <taxon>Caudata</taxon>
        <taxon>Salamandroidea</taxon>
        <taxon>Salamandridae</taxon>
        <taxon>Pleurodelinae</taxon>
        <taxon>Pleurodeles</taxon>
    </lineage>
</organism>
<evidence type="ECO:0000313" key="2">
    <source>
        <dbReference type="Proteomes" id="UP001066276"/>
    </source>
</evidence>
<gene>
    <name evidence="1" type="ORF">NDU88_002822</name>
</gene>
<keyword evidence="2" id="KW-1185">Reference proteome</keyword>
<dbReference type="Proteomes" id="UP001066276">
    <property type="component" value="Chromosome 2_1"/>
</dbReference>
<accession>A0AAV7VG42</accession>
<reference evidence="1" key="1">
    <citation type="journal article" date="2022" name="bioRxiv">
        <title>Sequencing and chromosome-scale assembly of the giantPleurodeles waltlgenome.</title>
        <authorList>
            <person name="Brown T."/>
            <person name="Elewa A."/>
            <person name="Iarovenko S."/>
            <person name="Subramanian E."/>
            <person name="Araus A.J."/>
            <person name="Petzold A."/>
            <person name="Susuki M."/>
            <person name="Suzuki K.-i.T."/>
            <person name="Hayashi T."/>
            <person name="Toyoda A."/>
            <person name="Oliveira C."/>
            <person name="Osipova E."/>
            <person name="Leigh N.D."/>
            <person name="Simon A."/>
            <person name="Yun M.H."/>
        </authorList>
    </citation>
    <scope>NUCLEOTIDE SEQUENCE</scope>
    <source>
        <strain evidence="1">20211129_DDA</strain>
        <tissue evidence="1">Liver</tissue>
    </source>
</reference>